<accession>A0A067D075</accession>
<feature type="chain" id="PRO_5001635100" description="PPM-type phosphatase domain-containing protein" evidence="1">
    <location>
        <begin position="21"/>
        <end position="368"/>
    </location>
</feature>
<dbReference type="InterPro" id="IPR036457">
    <property type="entry name" value="PPM-type-like_dom_sf"/>
</dbReference>
<dbReference type="PANTHER" id="PTHR13832:SF792">
    <property type="entry name" value="GM14286P"/>
    <property type="match status" value="1"/>
</dbReference>
<dbReference type="Gene3D" id="3.60.40.10">
    <property type="entry name" value="PPM-type phosphatase domain"/>
    <property type="match status" value="1"/>
</dbReference>
<feature type="domain" description="PPM-type phosphatase" evidence="2">
    <location>
        <begin position="58"/>
        <end position="367"/>
    </location>
</feature>
<dbReference type="Pfam" id="PF00481">
    <property type="entry name" value="PP2C"/>
    <property type="match status" value="1"/>
</dbReference>
<dbReference type="KEGG" id="spar:SPRG_03363"/>
<dbReference type="GeneID" id="24125876"/>
<dbReference type="VEuPathDB" id="FungiDB:SPRG_03363"/>
<dbReference type="STRING" id="695850.A0A067D075"/>
<dbReference type="OMA" id="VKPCWRP"/>
<evidence type="ECO:0000313" key="4">
    <source>
        <dbReference type="Proteomes" id="UP000030745"/>
    </source>
</evidence>
<keyword evidence="1" id="KW-0732">Signal</keyword>
<organism evidence="3 4">
    <name type="scientific">Saprolegnia parasitica (strain CBS 223.65)</name>
    <dbReference type="NCBI Taxonomy" id="695850"/>
    <lineage>
        <taxon>Eukaryota</taxon>
        <taxon>Sar</taxon>
        <taxon>Stramenopiles</taxon>
        <taxon>Oomycota</taxon>
        <taxon>Saprolegniomycetes</taxon>
        <taxon>Saprolegniales</taxon>
        <taxon>Saprolegniaceae</taxon>
        <taxon>Saprolegnia</taxon>
    </lineage>
</organism>
<dbReference type="EMBL" id="KK583196">
    <property type="protein sequence ID" value="KDO32146.1"/>
    <property type="molecule type" value="Genomic_DNA"/>
</dbReference>
<dbReference type="GO" id="GO:0004722">
    <property type="term" value="F:protein serine/threonine phosphatase activity"/>
    <property type="evidence" value="ECO:0007669"/>
    <property type="project" value="InterPro"/>
</dbReference>
<dbReference type="CDD" id="cd00143">
    <property type="entry name" value="PP2Cc"/>
    <property type="match status" value="1"/>
</dbReference>
<dbReference type="AlphaFoldDB" id="A0A067D075"/>
<protein>
    <recommendedName>
        <fullName evidence="2">PPM-type phosphatase domain-containing protein</fullName>
    </recommendedName>
</protein>
<keyword evidence="4" id="KW-1185">Reference proteome</keyword>
<dbReference type="InterPro" id="IPR015655">
    <property type="entry name" value="PP2C"/>
</dbReference>
<dbReference type="InterPro" id="IPR001932">
    <property type="entry name" value="PPM-type_phosphatase-like_dom"/>
</dbReference>
<evidence type="ECO:0000259" key="2">
    <source>
        <dbReference type="PROSITE" id="PS51746"/>
    </source>
</evidence>
<evidence type="ECO:0000313" key="3">
    <source>
        <dbReference type="EMBL" id="KDO32146.1"/>
    </source>
</evidence>
<dbReference type="OrthoDB" id="420076at2759"/>
<dbReference type="SMART" id="SM00332">
    <property type="entry name" value="PP2Cc"/>
    <property type="match status" value="1"/>
</dbReference>
<sequence length="368" mass="39718">MRPCSSVLRWCSSGLAIAVAATTDCASSGTCEAPASAALEYDSIEGQHLPHPIGRVVGHYAASYRANFPNEDRWNVHVDATDGVLAAVMDGHGGWQVAEFVQTHLVNHTRRALQSAAPAQALAKAFYDTDTQLKAHLRPSLELGFGVVNRVGACGLVAYTHGDALYIANAGDVRAVLGRVGTKGTVRATPLSRDHNAKYAREQEKLLEAHPGEDDIVVCRSQDACYVKGGLQPTRAFGDFVFKDATFNGSPYPERRGGGRYMAPPYTPPYISSVPDVHLHNLTAADKFLILGSDGVWDFVTNQQAVDLVQHYVSIGEHALASQGLVHHVISRAAAEYKQTIDALAALPPGRDRRRLHDDTTVVILFFG</sequence>
<proteinExistence type="predicted"/>
<evidence type="ECO:0000256" key="1">
    <source>
        <dbReference type="SAM" id="SignalP"/>
    </source>
</evidence>
<dbReference type="PANTHER" id="PTHR13832">
    <property type="entry name" value="PROTEIN PHOSPHATASE 2C"/>
    <property type="match status" value="1"/>
</dbReference>
<dbReference type="SUPFAM" id="SSF81606">
    <property type="entry name" value="PP2C-like"/>
    <property type="match status" value="1"/>
</dbReference>
<feature type="signal peptide" evidence="1">
    <location>
        <begin position="1"/>
        <end position="20"/>
    </location>
</feature>
<dbReference type="PROSITE" id="PS51746">
    <property type="entry name" value="PPM_2"/>
    <property type="match status" value="1"/>
</dbReference>
<reference evidence="3 4" key="1">
    <citation type="journal article" date="2013" name="PLoS Genet.">
        <title>Distinctive expansion of potential virulence genes in the genome of the oomycete fish pathogen Saprolegnia parasitica.</title>
        <authorList>
            <person name="Jiang R.H."/>
            <person name="de Bruijn I."/>
            <person name="Haas B.J."/>
            <person name="Belmonte R."/>
            <person name="Lobach L."/>
            <person name="Christie J."/>
            <person name="van den Ackerveken G."/>
            <person name="Bottin A."/>
            <person name="Bulone V."/>
            <person name="Diaz-Moreno S.M."/>
            <person name="Dumas B."/>
            <person name="Fan L."/>
            <person name="Gaulin E."/>
            <person name="Govers F."/>
            <person name="Grenville-Briggs L.J."/>
            <person name="Horner N.R."/>
            <person name="Levin J.Z."/>
            <person name="Mammella M."/>
            <person name="Meijer H.J."/>
            <person name="Morris P."/>
            <person name="Nusbaum C."/>
            <person name="Oome S."/>
            <person name="Phillips A.J."/>
            <person name="van Rooyen D."/>
            <person name="Rzeszutek E."/>
            <person name="Saraiva M."/>
            <person name="Secombes C.J."/>
            <person name="Seidl M.F."/>
            <person name="Snel B."/>
            <person name="Stassen J.H."/>
            <person name="Sykes S."/>
            <person name="Tripathy S."/>
            <person name="van den Berg H."/>
            <person name="Vega-Arreguin J.C."/>
            <person name="Wawra S."/>
            <person name="Young S.K."/>
            <person name="Zeng Q."/>
            <person name="Dieguez-Uribeondo J."/>
            <person name="Russ C."/>
            <person name="Tyler B.M."/>
            <person name="van West P."/>
        </authorList>
    </citation>
    <scope>NUCLEOTIDE SEQUENCE [LARGE SCALE GENOMIC DNA]</scope>
    <source>
        <strain evidence="3 4">CBS 223.65</strain>
    </source>
</reference>
<dbReference type="Proteomes" id="UP000030745">
    <property type="component" value="Unassembled WGS sequence"/>
</dbReference>
<dbReference type="RefSeq" id="XP_012197330.1">
    <property type="nucleotide sequence ID" value="XM_012341940.1"/>
</dbReference>
<name>A0A067D075_SAPPC</name>
<gene>
    <name evidence="3" type="ORF">SPRG_03363</name>
</gene>